<proteinExistence type="inferred from homology"/>
<protein>
    <submittedName>
        <fullName evidence="5">Glycoside hydrolase family 3 N-terminal domain-containing protein</fullName>
    </submittedName>
</protein>
<evidence type="ECO:0000313" key="5">
    <source>
        <dbReference type="EMBL" id="MEQ2636751.1"/>
    </source>
</evidence>
<organism evidence="5 6">
    <name type="scientific">Paratractidigestivibacter faecalis</name>
    <dbReference type="NCBI Taxonomy" id="2292441"/>
    <lineage>
        <taxon>Bacteria</taxon>
        <taxon>Bacillati</taxon>
        <taxon>Actinomycetota</taxon>
        <taxon>Coriobacteriia</taxon>
        <taxon>Coriobacteriales</taxon>
        <taxon>Atopobiaceae</taxon>
        <taxon>Paratractidigestivibacter</taxon>
    </lineage>
</organism>
<comment type="caution">
    <text evidence="5">The sequence shown here is derived from an EMBL/GenBank/DDBJ whole genome shotgun (WGS) entry which is preliminary data.</text>
</comment>
<evidence type="ECO:0000256" key="1">
    <source>
        <dbReference type="ARBA" id="ARBA00005336"/>
    </source>
</evidence>
<dbReference type="InterPro" id="IPR036881">
    <property type="entry name" value="Glyco_hydro_3_C_sf"/>
</dbReference>
<dbReference type="Pfam" id="PF14310">
    <property type="entry name" value="Fn3-like"/>
    <property type="match status" value="1"/>
</dbReference>
<dbReference type="PROSITE" id="PS51318">
    <property type="entry name" value="TAT"/>
    <property type="match status" value="1"/>
</dbReference>
<feature type="signal peptide" evidence="3">
    <location>
        <begin position="1"/>
        <end position="27"/>
    </location>
</feature>
<dbReference type="Pfam" id="PF00933">
    <property type="entry name" value="Glyco_hydro_3"/>
    <property type="match status" value="2"/>
</dbReference>
<dbReference type="InterPro" id="IPR002772">
    <property type="entry name" value="Glyco_hydro_3_C"/>
</dbReference>
<evidence type="ECO:0000313" key="6">
    <source>
        <dbReference type="Proteomes" id="UP001478817"/>
    </source>
</evidence>
<dbReference type="Gene3D" id="3.20.20.300">
    <property type="entry name" value="Glycoside hydrolase, family 3, N-terminal domain"/>
    <property type="match status" value="1"/>
</dbReference>
<dbReference type="InterPro" id="IPR026891">
    <property type="entry name" value="Fn3-like"/>
</dbReference>
<keyword evidence="6" id="KW-1185">Reference proteome</keyword>
<dbReference type="Gene3D" id="2.60.40.10">
    <property type="entry name" value="Immunoglobulins"/>
    <property type="match status" value="1"/>
</dbReference>
<evidence type="ECO:0000259" key="4">
    <source>
        <dbReference type="SMART" id="SM01217"/>
    </source>
</evidence>
<dbReference type="InterPro" id="IPR006311">
    <property type="entry name" value="TAT_signal"/>
</dbReference>
<dbReference type="InterPro" id="IPR036962">
    <property type="entry name" value="Glyco_hydro_3_N_sf"/>
</dbReference>
<feature type="domain" description="Fibronectin type III-like" evidence="4">
    <location>
        <begin position="432"/>
        <end position="504"/>
    </location>
</feature>
<keyword evidence="3" id="KW-0732">Signal</keyword>
<dbReference type="PANTHER" id="PTHR42715">
    <property type="entry name" value="BETA-GLUCOSIDASE"/>
    <property type="match status" value="1"/>
</dbReference>
<dbReference type="Pfam" id="PF01915">
    <property type="entry name" value="Glyco_hydro_3_C"/>
    <property type="match status" value="1"/>
</dbReference>
<evidence type="ECO:0000256" key="2">
    <source>
        <dbReference type="ARBA" id="ARBA00022801"/>
    </source>
</evidence>
<feature type="chain" id="PRO_5047222169" evidence="3">
    <location>
        <begin position="28"/>
        <end position="920"/>
    </location>
</feature>
<dbReference type="SUPFAM" id="SSF52279">
    <property type="entry name" value="Beta-D-glucan exohydrolase, C-terminal domain"/>
    <property type="match status" value="1"/>
</dbReference>
<dbReference type="EMBL" id="JBBNGS010000001">
    <property type="protein sequence ID" value="MEQ2636751.1"/>
    <property type="molecule type" value="Genomic_DNA"/>
</dbReference>
<keyword evidence="2 5" id="KW-0378">Hydrolase</keyword>
<gene>
    <name evidence="5" type="ORF">AAAT05_00080</name>
</gene>
<dbReference type="SMART" id="SM01217">
    <property type="entry name" value="Fn3_like"/>
    <property type="match status" value="1"/>
</dbReference>
<dbReference type="InterPro" id="IPR001764">
    <property type="entry name" value="Glyco_hydro_3_N"/>
</dbReference>
<dbReference type="Proteomes" id="UP001478817">
    <property type="component" value="Unassembled WGS sequence"/>
</dbReference>
<dbReference type="InterPro" id="IPR013783">
    <property type="entry name" value="Ig-like_fold"/>
</dbReference>
<name>A0ABV1IFB6_9ACTN</name>
<accession>A0ABV1IFB6</accession>
<dbReference type="PANTHER" id="PTHR42715:SF10">
    <property type="entry name" value="BETA-GLUCOSIDASE"/>
    <property type="match status" value="1"/>
</dbReference>
<evidence type="ECO:0000256" key="3">
    <source>
        <dbReference type="SAM" id="SignalP"/>
    </source>
</evidence>
<dbReference type="InterPro" id="IPR017853">
    <property type="entry name" value="GH"/>
</dbReference>
<comment type="similarity">
    <text evidence="1">Belongs to the glycosyl hydrolase 3 family.</text>
</comment>
<dbReference type="PROSITE" id="PS51257">
    <property type="entry name" value="PROKAR_LIPOPROTEIN"/>
    <property type="match status" value="1"/>
</dbReference>
<sequence>MGRSITRREALALAGLGAIAGAAGCSAGEPATDEKDGATEVASIEEIGDTSGWDASFYQPAYASVEEARVAAEAVAEEVEAGGIVLLRNEGGTLPLASGARVSLLGRGAADPVYDGTGAAFIDLAHAVDLRTSCVAAGLEVNDAAFDFLVAEAPNHPRATVGTLDAPETVSYYLGEIPWSAYPQGVRQSMEGTVGVVVVSRPSGEGADLSQDLLASLESGVSQTFVPNDETANYVEGQHQLELCAEELELLREVKARCQKLVVLLNVATTMEVGPLVEPGGPCEADAILEIGFPGESGLRAVARALAGEVNPSGHTCDLWAADLSATPSFNNFGDHTYTDVTDYYTSIGSGAHFVEYAEGIYVGYRYYETAAAEAAAGNYPGFDYDAAVTFPFGFGLSYTSFKRELLAVRREDGDVVASVRVSNEGQVAGRDVAQLYSTPPTSPSVEKSAVSLVAFSKTDELAPGRSAELELRVHERDLASWDVAAGCWVLDAGKYVLSLRSDSHTVIDQRELELEGQRYQTDSATGNEVRNRFDDVTSYMEAHVTQLMRKDFAGTFPVPAQDKTAASVGLELKEYDVAEHVDPADEMPVTREKNGISLADLRGRPMDDPLWEKLLDQLGTNVMTIILNNHNHGTDSVDSVGKPKTFEGDGPAGIGIFVDDGGHCGFPSEYAVAQSWDRDLVRRMGEAMADEMLVTGMNGWHAPAMNTHRSPFGGRDFEYYSEDPLLAGTLGTAMVEAVFSRGVYAQMKHFCLNDQDTNRSAHLLTWASEQAIREIYARPFELVVKNARGGIDYLDDQTGERKTRGMSAAIAVMSSYNYIGSTWAGGSRALCTELLRDEWGFEGHVVSDWSLYDYTNKNQAFYAGTDVNLTTTLTTGQMRDSESATAVKAMRRCMHHYLYSIANSNAMNGKPPTVRVTYK</sequence>
<dbReference type="GO" id="GO:0016787">
    <property type="term" value="F:hydrolase activity"/>
    <property type="evidence" value="ECO:0007669"/>
    <property type="project" value="UniProtKB-KW"/>
</dbReference>
<dbReference type="SUPFAM" id="SSF51445">
    <property type="entry name" value="(Trans)glycosidases"/>
    <property type="match status" value="1"/>
</dbReference>
<dbReference type="InterPro" id="IPR050288">
    <property type="entry name" value="Cellulose_deg_GH3"/>
</dbReference>
<dbReference type="Gene3D" id="3.40.50.1700">
    <property type="entry name" value="Glycoside hydrolase family 3 C-terminal domain"/>
    <property type="match status" value="1"/>
</dbReference>
<dbReference type="PRINTS" id="PR00133">
    <property type="entry name" value="GLHYDRLASE3"/>
</dbReference>
<dbReference type="RefSeq" id="WP_349181116.1">
    <property type="nucleotide sequence ID" value="NZ_JBBNGS010000001.1"/>
</dbReference>
<reference evidence="5 6" key="1">
    <citation type="submission" date="2024-04" db="EMBL/GenBank/DDBJ databases">
        <title>Human intestinal bacterial collection.</title>
        <authorList>
            <person name="Pauvert C."/>
            <person name="Hitch T.C.A."/>
            <person name="Clavel T."/>
        </authorList>
    </citation>
    <scope>NUCLEOTIDE SEQUENCE [LARGE SCALE GENOMIC DNA]</scope>
    <source>
        <strain evidence="5 6">CLA-AA-H197</strain>
    </source>
</reference>